<evidence type="ECO:0000313" key="1">
    <source>
        <dbReference type="EMBL" id="GIY45497.1"/>
    </source>
</evidence>
<evidence type="ECO:0000313" key="2">
    <source>
        <dbReference type="Proteomes" id="UP001054837"/>
    </source>
</evidence>
<dbReference type="Proteomes" id="UP001054837">
    <property type="component" value="Unassembled WGS sequence"/>
</dbReference>
<organism evidence="1 2">
    <name type="scientific">Caerostris darwini</name>
    <dbReference type="NCBI Taxonomy" id="1538125"/>
    <lineage>
        <taxon>Eukaryota</taxon>
        <taxon>Metazoa</taxon>
        <taxon>Ecdysozoa</taxon>
        <taxon>Arthropoda</taxon>
        <taxon>Chelicerata</taxon>
        <taxon>Arachnida</taxon>
        <taxon>Araneae</taxon>
        <taxon>Araneomorphae</taxon>
        <taxon>Entelegynae</taxon>
        <taxon>Araneoidea</taxon>
        <taxon>Araneidae</taxon>
        <taxon>Caerostris</taxon>
    </lineage>
</organism>
<gene>
    <name evidence="1" type="ORF">CDAR_400901</name>
</gene>
<keyword evidence="2" id="KW-1185">Reference proteome</keyword>
<accession>A0AAV4TKK9</accession>
<name>A0AAV4TKK9_9ARAC</name>
<comment type="caution">
    <text evidence="1">The sequence shown here is derived from an EMBL/GenBank/DDBJ whole genome shotgun (WGS) entry which is preliminary data.</text>
</comment>
<proteinExistence type="predicted"/>
<dbReference type="EMBL" id="BPLQ01009633">
    <property type="protein sequence ID" value="GIY45497.1"/>
    <property type="molecule type" value="Genomic_DNA"/>
</dbReference>
<protein>
    <submittedName>
        <fullName evidence="1">Uncharacterized protein</fullName>
    </submittedName>
</protein>
<reference evidence="1 2" key="1">
    <citation type="submission" date="2021-06" db="EMBL/GenBank/DDBJ databases">
        <title>Caerostris darwini draft genome.</title>
        <authorList>
            <person name="Kono N."/>
            <person name="Arakawa K."/>
        </authorList>
    </citation>
    <scope>NUCLEOTIDE SEQUENCE [LARGE SCALE GENOMIC DNA]</scope>
</reference>
<dbReference type="AlphaFoldDB" id="A0AAV4TKK9"/>
<sequence>MENPQLEIANTLPNLVVFPAASFPVSSHTKGDQLFYLVNLTGLSVGMGGDNPGNGISNQRCVLSRKYRSSPEHWPVLFHFFPCRDFLFPPTCIHCKTDVNLVLHMGWERDASDEGENKKTEKEKDGFFTTLFSERCDNFF</sequence>